<evidence type="ECO:0000256" key="3">
    <source>
        <dbReference type="ARBA" id="ARBA00016255"/>
    </source>
</evidence>
<dbReference type="GO" id="GO:0043332">
    <property type="term" value="C:mating projection tip"/>
    <property type="evidence" value="ECO:0007669"/>
    <property type="project" value="EnsemblFungi"/>
</dbReference>
<dbReference type="KEGG" id="tbl:TBLA_0I01050"/>
<evidence type="ECO:0000256" key="8">
    <source>
        <dbReference type="ARBA" id="ARBA00022989"/>
    </source>
</evidence>
<evidence type="ECO:0000259" key="15">
    <source>
        <dbReference type="PROSITE" id="PS50002"/>
    </source>
</evidence>
<evidence type="ECO:0000256" key="4">
    <source>
        <dbReference type="ARBA" id="ARBA00017350"/>
    </source>
</evidence>
<feature type="transmembrane region" description="Helical" evidence="14">
    <location>
        <begin position="122"/>
        <end position="142"/>
    </location>
</feature>
<dbReference type="FunCoup" id="I2H8R2">
    <property type="interactions" value="216"/>
</dbReference>
<evidence type="ECO:0000256" key="1">
    <source>
        <dbReference type="ARBA" id="ARBA00004651"/>
    </source>
</evidence>
<dbReference type="GO" id="GO:0005935">
    <property type="term" value="C:cellular bud neck"/>
    <property type="evidence" value="ECO:0007669"/>
    <property type="project" value="EnsemblFungi"/>
</dbReference>
<dbReference type="GeneID" id="14497942"/>
<keyword evidence="7 14" id="KW-0812">Transmembrane</keyword>
<dbReference type="Pfam" id="PF00018">
    <property type="entry name" value="SH3_1"/>
    <property type="match status" value="1"/>
</dbReference>
<evidence type="ECO:0000256" key="2">
    <source>
        <dbReference type="ARBA" id="ARBA00009739"/>
    </source>
</evidence>
<comment type="similarity">
    <text evidence="2">Belongs to the SHO1 family.</text>
</comment>
<evidence type="ECO:0000256" key="12">
    <source>
        <dbReference type="ARBA" id="ARBA00030785"/>
    </source>
</evidence>
<dbReference type="OMA" id="KNGKWWQ"/>
<evidence type="ECO:0000256" key="5">
    <source>
        <dbReference type="ARBA" id="ARBA00022443"/>
    </source>
</evidence>
<dbReference type="GO" id="GO:0001402">
    <property type="term" value="P:signal transduction involved in filamentous growth"/>
    <property type="evidence" value="ECO:0007669"/>
    <property type="project" value="EnsemblFungi"/>
</dbReference>
<dbReference type="STRING" id="1071380.I2H8R2"/>
<evidence type="ECO:0000256" key="6">
    <source>
        <dbReference type="ARBA" id="ARBA00022475"/>
    </source>
</evidence>
<dbReference type="SUPFAM" id="SSF50044">
    <property type="entry name" value="SH3-domain"/>
    <property type="match status" value="1"/>
</dbReference>
<feature type="domain" description="SH3" evidence="15">
    <location>
        <begin position="311"/>
        <end position="371"/>
    </location>
</feature>
<evidence type="ECO:0000256" key="13">
    <source>
        <dbReference type="PROSITE-ProRule" id="PRU00192"/>
    </source>
</evidence>
<keyword evidence="6" id="KW-1003">Cell membrane</keyword>
<keyword evidence="8 14" id="KW-1133">Transmembrane helix</keyword>
<evidence type="ECO:0000256" key="10">
    <source>
        <dbReference type="ARBA" id="ARBA00023136"/>
    </source>
</evidence>
<dbReference type="Proteomes" id="UP000002866">
    <property type="component" value="Chromosome 9"/>
</dbReference>
<sequence>MPIPSRADAKVRRSKAHVKHTFSIHNLLGDPFGISSITIAIFAWIITLGGSSAAVSSDEAFPRFSWWGIAYQLFMIFIMIFLYTYDLIDYYRNFLTGSNSVAFVYNTNSATNLIYTGGSKRAAASAGFVLMATMNLFWIFYFGGDNASPINRWLDSFSIRGIRPSAQENALLRAHRRSTNLILKNRNHNNSTINGNNVDFEGSMGVGSRLDEYSLQRHNNPNLHNRNMTNGGEQMINYMSSVELNGLENTEPKKTQQEITNDLKDISDDDMELSGNNDSGVNNNRNTYYTDVSNGNTETTMGFYSDIGDDVFPYKARALYSYKANENDAYEISFEQNELLEVSDIEGRWWKARRENGTTGIIPSNYVELIE</sequence>
<dbReference type="AlphaFoldDB" id="I2H8R2"/>
<feature type="transmembrane region" description="Helical" evidence="14">
    <location>
        <begin position="21"/>
        <end position="46"/>
    </location>
</feature>
<dbReference type="PROSITE" id="PS50002">
    <property type="entry name" value="SH3"/>
    <property type="match status" value="1"/>
</dbReference>
<protein>
    <recommendedName>
        <fullName evidence="4">High osmolarity signaling protein SHO1</fullName>
    </recommendedName>
    <alternativeName>
        <fullName evidence="3">High osmolarity signaling protein sho1</fullName>
    </alternativeName>
    <alternativeName>
        <fullName evidence="11 12">Osmosensor SHO1</fullName>
    </alternativeName>
</protein>
<dbReference type="CDD" id="cd11855">
    <property type="entry name" value="SH3_Sho1p"/>
    <property type="match status" value="1"/>
</dbReference>
<dbReference type="FunFam" id="2.30.30.40:FF:000213">
    <property type="entry name" value="High osmolarity signaling protein SHO1"/>
    <property type="match status" value="1"/>
</dbReference>
<dbReference type="GO" id="GO:0005078">
    <property type="term" value="F:MAP-kinase scaffold activity"/>
    <property type="evidence" value="ECO:0007669"/>
    <property type="project" value="EnsemblFungi"/>
</dbReference>
<dbReference type="GO" id="GO:0044697">
    <property type="term" value="C:HICS complex"/>
    <property type="evidence" value="ECO:0007669"/>
    <property type="project" value="EnsemblFungi"/>
</dbReference>
<dbReference type="InterPro" id="IPR036028">
    <property type="entry name" value="SH3-like_dom_sf"/>
</dbReference>
<dbReference type="GO" id="GO:0007232">
    <property type="term" value="P:osmosensory signaling pathway via Sho1 osmosensor"/>
    <property type="evidence" value="ECO:0007669"/>
    <property type="project" value="EnsemblFungi"/>
</dbReference>
<accession>I2H8R2</accession>
<dbReference type="SMART" id="SM00326">
    <property type="entry name" value="SH3"/>
    <property type="match status" value="1"/>
</dbReference>
<dbReference type="EMBL" id="HE806324">
    <property type="protein sequence ID" value="CCH62764.1"/>
    <property type="molecule type" value="Genomic_DNA"/>
</dbReference>
<dbReference type="eggNOG" id="ENOG502QW7A">
    <property type="taxonomic scope" value="Eukaryota"/>
</dbReference>
<evidence type="ECO:0000256" key="14">
    <source>
        <dbReference type="SAM" id="Phobius"/>
    </source>
</evidence>
<dbReference type="GO" id="GO:0030010">
    <property type="term" value="P:establishment of cell polarity"/>
    <property type="evidence" value="ECO:0007669"/>
    <property type="project" value="EnsemblFungi"/>
</dbReference>
<comment type="subcellular location">
    <subcellularLocation>
        <location evidence="1">Cell membrane</location>
        <topology evidence="1">Multi-pass membrane protein</topology>
    </subcellularLocation>
</comment>
<keyword evidence="9" id="KW-0346">Stress response</keyword>
<proteinExistence type="inferred from homology"/>
<evidence type="ECO:0000313" key="16">
    <source>
        <dbReference type="EMBL" id="CCH62764.1"/>
    </source>
</evidence>
<keyword evidence="17" id="KW-1185">Reference proteome</keyword>
<dbReference type="GO" id="GO:0005886">
    <property type="term" value="C:plasma membrane"/>
    <property type="evidence" value="ECO:0007669"/>
    <property type="project" value="UniProtKB-SubCell"/>
</dbReference>
<dbReference type="RefSeq" id="XP_004182283.1">
    <property type="nucleotide sequence ID" value="XM_004182235.1"/>
</dbReference>
<dbReference type="Gene3D" id="2.30.30.40">
    <property type="entry name" value="SH3 Domains"/>
    <property type="match status" value="1"/>
</dbReference>
<name>I2H8R2_HENB6</name>
<dbReference type="OrthoDB" id="5983572at2759"/>
<feature type="transmembrane region" description="Helical" evidence="14">
    <location>
        <begin position="66"/>
        <end position="85"/>
    </location>
</feature>
<reference evidence="16 17" key="1">
    <citation type="journal article" date="2011" name="Proc. Natl. Acad. Sci. U.S.A.">
        <title>Evolutionary erosion of yeast sex chromosomes by mating-type switching accidents.</title>
        <authorList>
            <person name="Gordon J.L."/>
            <person name="Armisen D."/>
            <person name="Proux-Wera E."/>
            <person name="Oheigeartaigh S.S."/>
            <person name="Byrne K.P."/>
            <person name="Wolfe K.H."/>
        </authorList>
    </citation>
    <scope>NUCLEOTIDE SEQUENCE [LARGE SCALE GENOMIC DNA]</scope>
    <source>
        <strain evidence="17">ATCC 34711 / CBS 6284 / DSM 70876 / NBRC 10599 / NRRL Y-10934 / UCD 77-7</strain>
    </source>
</reference>
<evidence type="ECO:0000256" key="11">
    <source>
        <dbReference type="ARBA" id="ARBA00029697"/>
    </source>
</evidence>
<dbReference type="InterPro" id="IPR001452">
    <property type="entry name" value="SH3_domain"/>
</dbReference>
<keyword evidence="10 14" id="KW-0472">Membrane</keyword>
<dbReference type="GO" id="GO:0005034">
    <property type="term" value="F:osmosensor activity"/>
    <property type="evidence" value="ECO:0007669"/>
    <property type="project" value="EnsemblFungi"/>
</dbReference>
<dbReference type="InParanoid" id="I2H8R2"/>
<dbReference type="PRINTS" id="PR00452">
    <property type="entry name" value="SH3DOMAIN"/>
</dbReference>
<evidence type="ECO:0000256" key="7">
    <source>
        <dbReference type="ARBA" id="ARBA00022692"/>
    </source>
</evidence>
<organism evidence="16 17">
    <name type="scientific">Henningerozyma blattae (strain ATCC 34711 / CBS 6284 / DSM 70876 / NBRC 10599 / NRRL Y-10934 / UCD 77-7)</name>
    <name type="common">Yeast</name>
    <name type="synonym">Tetrapisispora blattae</name>
    <dbReference type="NCBI Taxonomy" id="1071380"/>
    <lineage>
        <taxon>Eukaryota</taxon>
        <taxon>Fungi</taxon>
        <taxon>Dikarya</taxon>
        <taxon>Ascomycota</taxon>
        <taxon>Saccharomycotina</taxon>
        <taxon>Saccharomycetes</taxon>
        <taxon>Saccharomycetales</taxon>
        <taxon>Saccharomycetaceae</taxon>
        <taxon>Henningerozyma</taxon>
    </lineage>
</organism>
<dbReference type="InterPro" id="IPR035522">
    <property type="entry name" value="Sho1_SH3"/>
</dbReference>
<keyword evidence="5 13" id="KW-0728">SH3 domain</keyword>
<gene>
    <name evidence="16" type="primary">TBLA0I01050</name>
    <name evidence="16" type="ORF">TBLA_0I01050</name>
</gene>
<dbReference type="HOGENOM" id="CLU_043316_0_0_1"/>
<evidence type="ECO:0000256" key="9">
    <source>
        <dbReference type="ARBA" id="ARBA00023016"/>
    </source>
</evidence>
<evidence type="ECO:0000313" key="17">
    <source>
        <dbReference type="Proteomes" id="UP000002866"/>
    </source>
</evidence>